<gene>
    <name evidence="6" type="ORF">BJX63DRAFT_314748</name>
</gene>
<dbReference type="Pfam" id="PF02538">
    <property type="entry name" value="Hydantoinase_B"/>
    <property type="match status" value="1"/>
</dbReference>
<organism evidence="6 7">
    <name type="scientific">Aspergillus granulosus</name>
    <dbReference type="NCBI Taxonomy" id="176169"/>
    <lineage>
        <taxon>Eukaryota</taxon>
        <taxon>Fungi</taxon>
        <taxon>Dikarya</taxon>
        <taxon>Ascomycota</taxon>
        <taxon>Pezizomycotina</taxon>
        <taxon>Eurotiomycetes</taxon>
        <taxon>Eurotiomycetidae</taxon>
        <taxon>Eurotiales</taxon>
        <taxon>Aspergillaceae</taxon>
        <taxon>Aspergillus</taxon>
        <taxon>Aspergillus subgen. Nidulantes</taxon>
    </lineage>
</organism>
<feature type="domain" description="Hydantoinase B/oxoprolinase" evidence="3">
    <location>
        <begin position="741"/>
        <end position="1281"/>
    </location>
</feature>
<dbReference type="InterPro" id="IPR049517">
    <property type="entry name" value="ACX-like_C"/>
</dbReference>
<dbReference type="EMBL" id="JBFXLT010000070">
    <property type="protein sequence ID" value="KAL2810511.1"/>
    <property type="molecule type" value="Genomic_DNA"/>
</dbReference>
<dbReference type="Pfam" id="PF05378">
    <property type="entry name" value="Hydant_A_N"/>
    <property type="match status" value="1"/>
</dbReference>
<evidence type="ECO:0000256" key="1">
    <source>
        <dbReference type="ARBA" id="ARBA00010403"/>
    </source>
</evidence>
<evidence type="ECO:0000259" key="2">
    <source>
        <dbReference type="Pfam" id="PF01968"/>
    </source>
</evidence>
<evidence type="ECO:0000313" key="7">
    <source>
        <dbReference type="Proteomes" id="UP001610334"/>
    </source>
</evidence>
<keyword evidence="7" id="KW-1185">Reference proteome</keyword>
<dbReference type="PANTHER" id="PTHR11365">
    <property type="entry name" value="5-OXOPROLINASE RELATED"/>
    <property type="match status" value="1"/>
</dbReference>
<dbReference type="Proteomes" id="UP001610334">
    <property type="component" value="Unassembled WGS sequence"/>
</dbReference>
<reference evidence="6 7" key="1">
    <citation type="submission" date="2024-07" db="EMBL/GenBank/DDBJ databases">
        <title>Section-level genome sequencing and comparative genomics of Aspergillus sections Usti and Cavernicolus.</title>
        <authorList>
            <consortium name="Lawrence Berkeley National Laboratory"/>
            <person name="Nybo J.L."/>
            <person name="Vesth T.C."/>
            <person name="Theobald S."/>
            <person name="Frisvad J.C."/>
            <person name="Larsen T.O."/>
            <person name="Kjaerboelling I."/>
            <person name="Rothschild-Mancinelli K."/>
            <person name="Lyhne E.K."/>
            <person name="Kogle M.E."/>
            <person name="Barry K."/>
            <person name="Clum A."/>
            <person name="Na H."/>
            <person name="Ledsgaard L."/>
            <person name="Lin J."/>
            <person name="Lipzen A."/>
            <person name="Kuo A."/>
            <person name="Riley R."/>
            <person name="Mondo S."/>
            <person name="Labutti K."/>
            <person name="Haridas S."/>
            <person name="Pangalinan J."/>
            <person name="Salamov A.A."/>
            <person name="Simmons B.A."/>
            <person name="Magnuson J.K."/>
            <person name="Chen J."/>
            <person name="Drula E."/>
            <person name="Henrissat B."/>
            <person name="Wiebenga A."/>
            <person name="Lubbers R.J."/>
            <person name="Gomes A.C."/>
            <person name="Makela M.R."/>
            <person name="Stajich J."/>
            <person name="Grigoriev I.V."/>
            <person name="Mortensen U.H."/>
            <person name="De Vries R.P."/>
            <person name="Baker S.E."/>
            <person name="Andersen M.R."/>
        </authorList>
    </citation>
    <scope>NUCLEOTIDE SEQUENCE [LARGE SCALE GENOMIC DNA]</scope>
    <source>
        <strain evidence="6 7">CBS 588.65</strain>
    </source>
</reference>
<comment type="caution">
    <text evidence="6">The sequence shown here is derived from an EMBL/GenBank/DDBJ whole genome shotgun (WGS) entry which is preliminary data.</text>
</comment>
<feature type="domain" description="Hydantoinase A/oxoprolinase" evidence="2">
    <location>
        <begin position="241"/>
        <end position="532"/>
    </location>
</feature>
<evidence type="ECO:0000313" key="6">
    <source>
        <dbReference type="EMBL" id="KAL2810511.1"/>
    </source>
</evidence>
<dbReference type="Pfam" id="PF01968">
    <property type="entry name" value="Hydantoinase_A"/>
    <property type="match status" value="1"/>
</dbReference>
<feature type="domain" description="Acetophenone carboxylase-like C-terminal" evidence="5">
    <location>
        <begin position="548"/>
        <end position="727"/>
    </location>
</feature>
<accession>A0ABR4H4X7</accession>
<feature type="domain" description="Hydantoinase/oxoprolinase N-terminal" evidence="4">
    <location>
        <begin position="7"/>
        <end position="222"/>
    </location>
</feature>
<name>A0ABR4H4X7_9EURO</name>
<dbReference type="Pfam" id="PF19278">
    <property type="entry name" value="Hydant_A_C"/>
    <property type="match status" value="1"/>
</dbReference>
<evidence type="ECO:0000259" key="3">
    <source>
        <dbReference type="Pfam" id="PF02538"/>
    </source>
</evidence>
<protein>
    <submittedName>
        <fullName evidence="6">Hydantoinase B/oxoprolinase-domain-containing protein</fullName>
    </submittedName>
</protein>
<dbReference type="PANTHER" id="PTHR11365:SF9">
    <property type="entry name" value="5-OXOPROLINASE"/>
    <property type="match status" value="1"/>
</dbReference>
<sequence length="1314" mass="141856">MSPQGIRIAIDRGGTFTDAWAEVPGRKEHIFFKILSVCPDEYDDAPTECIRQILETALETTIPKGSLLDLEPIESIRMGTTVATNALLERKGDRVAFLATKGFRDILLIGNQTRPDLFDLSVRRLEQLYETVIEVDERITIEGASEAPQNEWNTVDVTSDPALVMGQTGEVVRIMKKPDLDVVRADLGKLKAQGFKNLAIGFMHSYTYPEHELQVKKLAEDMGFKVSASSVLQSMAKYVPRSQSAVADAYLTPMTFAYLDGFRKNFKGQLEDESANKLLICQSDGGLTSWSKFTGLRGVLSGPAGGVVGLSRTCYDDADGTPVLGFDMGGTSTDVARYSGALEHIFENTLAEVTIQTPQLDINTVAAGGGSILAWENGLLKVGPSSAGANPGPACYGKGGPLTVTDANFLLGRIIPDFFPRKLDLDTVKEKFSALAEIVNKEKDNGGEPFTPETLALGFLAIANATMTRPIRTLSEGRGYGAASHNLGCFGGAGGQHAVFVARDLGIKRAIIPCYSSILSAYGMALADVVVENQEPAAITFSESVVPEVTTRLDSLSARGTKALEAQGFDGNSTEHDCFLNMRYQGSDTALMIALREKDVADAGRAFEARHHQEFGFSQSARNILIDDVRVRSVGKSHVLNISSPFEELKKYSNSSEALTPCPTPIFARQIFFEKHGWTETPVYELKSIRAGVHIPGPAMIIDKTQTIVVDHLSKAIILPEHVILEVDRADHQSVTTDTVDPVQLSVFGHRFMTVAEQMGHTMEKTSISVNIKERLDYSCAIFSADGGLVANAPHIPSHLGSMSSAIAYQAERYRKSSEPLKPGDVIISNHPRAGGTHLPDITTITPVFDNEENPQEIIFFVANRGHHADIGGIVPGSMPPNSTELWQEGAAIESFKLIKEGVFDEAGLIKHLYDEPASFPGCSGTRTLNENIADLKAAVASNQKGIELIRALIKEFTWPVVQLYMHAIQDNAAQSVRDLLKQFAAKYEGGVLEATEYNDDGIPFKLKVTIDKDTGDAVFDFTGTGPEHSGNLNAPPTCSYSVIMYCLRCLISTDIPLNQGCLKPIKVVCPDNTILSPSPTAATVGCTTETSQKVADLVLRAFNAAAASQGTMNNLSFGCGGTDPVTGEVTKGFGYYETICGGAGAGLGWNGASAVHTHMTNTRITDPEIFEKRYPVLLHEFSIRKGSGGAGQWHGGDGCIRDIEFRMPLQVSVLTDRRVTAPYGLEGGEDGQRGQNIWVRRDPVTGATRQVSLGPRKTSMFNVGDRVIILTPGGGGYGSPEKSAKGLEIKERDSRSWLTNGSLGVRQAVATGN</sequence>
<evidence type="ECO:0000259" key="5">
    <source>
        <dbReference type="Pfam" id="PF19278"/>
    </source>
</evidence>
<dbReference type="InterPro" id="IPR002821">
    <property type="entry name" value="Hydantoinase_A"/>
</dbReference>
<evidence type="ECO:0000259" key="4">
    <source>
        <dbReference type="Pfam" id="PF05378"/>
    </source>
</evidence>
<dbReference type="InterPro" id="IPR045079">
    <property type="entry name" value="Oxoprolinase-like"/>
</dbReference>
<dbReference type="InterPro" id="IPR003692">
    <property type="entry name" value="Hydantoinase_B"/>
</dbReference>
<dbReference type="InterPro" id="IPR008040">
    <property type="entry name" value="Hydant_A_N"/>
</dbReference>
<proteinExistence type="inferred from homology"/>
<comment type="similarity">
    <text evidence="1">Belongs to the oxoprolinase family.</text>
</comment>